<organism evidence="2 3">
    <name type="scientific">Ascaris lumbricoides</name>
    <name type="common">Giant roundworm</name>
    <dbReference type="NCBI Taxonomy" id="6252"/>
    <lineage>
        <taxon>Eukaryota</taxon>
        <taxon>Metazoa</taxon>
        <taxon>Ecdysozoa</taxon>
        <taxon>Nematoda</taxon>
        <taxon>Chromadorea</taxon>
        <taxon>Rhabditida</taxon>
        <taxon>Spirurina</taxon>
        <taxon>Ascaridomorpha</taxon>
        <taxon>Ascaridoidea</taxon>
        <taxon>Ascarididae</taxon>
        <taxon>Ascaris</taxon>
    </lineage>
</organism>
<dbReference type="AlphaFoldDB" id="A0A0M3IFG7"/>
<accession>A0A0M3IFG7</accession>
<proteinExistence type="predicted"/>
<protein>
    <submittedName>
        <fullName evidence="3">Secreted protein</fullName>
    </submittedName>
</protein>
<evidence type="ECO:0000313" key="3">
    <source>
        <dbReference type="WBParaSite" id="ALUE_0001695501-mRNA-1"/>
    </source>
</evidence>
<keyword evidence="1" id="KW-1133">Transmembrane helix</keyword>
<reference evidence="3" key="1">
    <citation type="submission" date="2017-02" db="UniProtKB">
        <authorList>
            <consortium name="WormBaseParasite"/>
        </authorList>
    </citation>
    <scope>IDENTIFICATION</scope>
</reference>
<feature type="transmembrane region" description="Helical" evidence="1">
    <location>
        <begin position="6"/>
        <end position="26"/>
    </location>
</feature>
<dbReference type="WBParaSite" id="ALUE_0001695501-mRNA-1">
    <property type="protein sequence ID" value="ALUE_0001695501-mRNA-1"/>
    <property type="gene ID" value="ALUE_0001695501"/>
</dbReference>
<evidence type="ECO:0000256" key="1">
    <source>
        <dbReference type="SAM" id="Phobius"/>
    </source>
</evidence>
<sequence length="81" mass="9188">MHGNNRIGVTVAFVICSHIFGNAMLITHENVMKPFAIGAIEEQPMNLAYEDNSESMNAEENAFRRNCFFSPVQCMFRRSTT</sequence>
<evidence type="ECO:0000313" key="2">
    <source>
        <dbReference type="Proteomes" id="UP000036681"/>
    </source>
</evidence>
<keyword evidence="2" id="KW-1185">Reference proteome</keyword>
<dbReference type="Proteomes" id="UP000036681">
    <property type="component" value="Unplaced"/>
</dbReference>
<name>A0A0M3IFG7_ASCLU</name>
<keyword evidence="1" id="KW-0812">Transmembrane</keyword>
<keyword evidence="1" id="KW-0472">Membrane</keyword>